<organism evidence="7 8">
    <name type="scientific">Ahrensia kielensis</name>
    <dbReference type="NCBI Taxonomy" id="76980"/>
    <lineage>
        <taxon>Bacteria</taxon>
        <taxon>Pseudomonadati</taxon>
        <taxon>Pseudomonadota</taxon>
        <taxon>Alphaproteobacteria</taxon>
        <taxon>Hyphomicrobiales</taxon>
        <taxon>Ahrensiaceae</taxon>
        <taxon>Ahrensia</taxon>
    </lineage>
</organism>
<dbReference type="InterPro" id="IPR009056">
    <property type="entry name" value="Cyt_c-like_dom"/>
</dbReference>
<dbReference type="InterPro" id="IPR036909">
    <property type="entry name" value="Cyt_c-like_dom_sf"/>
</dbReference>
<feature type="transmembrane region" description="Helical" evidence="5">
    <location>
        <begin position="5"/>
        <end position="23"/>
    </location>
</feature>
<evidence type="ECO:0000313" key="8">
    <source>
        <dbReference type="Proteomes" id="UP001477870"/>
    </source>
</evidence>
<evidence type="ECO:0000313" key="7">
    <source>
        <dbReference type="EMBL" id="MEM5501334.1"/>
    </source>
</evidence>
<reference evidence="7 8" key="1">
    <citation type="submission" date="2024-03" db="EMBL/GenBank/DDBJ databases">
        <title>Community enrichment and isolation of bacterial strains for fucoidan degradation.</title>
        <authorList>
            <person name="Sichert A."/>
        </authorList>
    </citation>
    <scope>NUCLEOTIDE SEQUENCE [LARGE SCALE GENOMIC DNA]</scope>
    <source>
        <strain evidence="7 8">AS62</strain>
    </source>
</reference>
<evidence type="ECO:0000256" key="2">
    <source>
        <dbReference type="ARBA" id="ARBA00022723"/>
    </source>
</evidence>
<keyword evidence="1 4" id="KW-0349">Heme</keyword>
<proteinExistence type="predicted"/>
<dbReference type="Pfam" id="PF00034">
    <property type="entry name" value="Cytochrom_C"/>
    <property type="match status" value="1"/>
</dbReference>
<evidence type="ECO:0000256" key="3">
    <source>
        <dbReference type="ARBA" id="ARBA00023004"/>
    </source>
</evidence>
<comment type="caution">
    <text evidence="7">The sequence shown here is derived from an EMBL/GenBank/DDBJ whole genome shotgun (WGS) entry which is preliminary data.</text>
</comment>
<dbReference type="PROSITE" id="PS51007">
    <property type="entry name" value="CYTC"/>
    <property type="match status" value="1"/>
</dbReference>
<keyword evidence="5" id="KW-1133">Transmembrane helix</keyword>
<name>A0ABU9T5D5_9HYPH</name>
<keyword evidence="8" id="KW-1185">Reference proteome</keyword>
<sequence>MNRKFLYIITGVIVIGGAAYIGLKPDEQISATGAPLADVSVPQLTPAQSAGEVAFNENCAACHGQNAVGQDGVAPPLVHPIYEPSHHGDQAFVMAAQRGTRQHHWPFGDMPPVEGITDTEIQSIIVYVRALQRENGIN</sequence>
<dbReference type="Gene3D" id="1.10.760.10">
    <property type="entry name" value="Cytochrome c-like domain"/>
    <property type="match status" value="1"/>
</dbReference>
<evidence type="ECO:0000256" key="1">
    <source>
        <dbReference type="ARBA" id="ARBA00022617"/>
    </source>
</evidence>
<dbReference type="SUPFAM" id="SSF46626">
    <property type="entry name" value="Cytochrome c"/>
    <property type="match status" value="1"/>
</dbReference>
<keyword evidence="3 4" id="KW-0408">Iron</keyword>
<protein>
    <submittedName>
        <fullName evidence="7">Cytochrome c</fullName>
    </submittedName>
</protein>
<accession>A0ABU9T5D5</accession>
<keyword evidence="2 4" id="KW-0479">Metal-binding</keyword>
<feature type="domain" description="Cytochrome c" evidence="6">
    <location>
        <begin position="46"/>
        <end position="132"/>
    </location>
</feature>
<keyword evidence="5" id="KW-0812">Transmembrane</keyword>
<keyword evidence="5" id="KW-0472">Membrane</keyword>
<gene>
    <name evidence="7" type="ORF">WNY59_06990</name>
</gene>
<dbReference type="RefSeq" id="WP_342847856.1">
    <property type="nucleotide sequence ID" value="NZ_JBBMQO010000003.1"/>
</dbReference>
<evidence type="ECO:0000256" key="4">
    <source>
        <dbReference type="PROSITE-ProRule" id="PRU00433"/>
    </source>
</evidence>
<evidence type="ECO:0000259" key="6">
    <source>
        <dbReference type="PROSITE" id="PS51007"/>
    </source>
</evidence>
<dbReference type="Proteomes" id="UP001477870">
    <property type="component" value="Unassembled WGS sequence"/>
</dbReference>
<dbReference type="EMBL" id="JBBMQO010000003">
    <property type="protein sequence ID" value="MEM5501334.1"/>
    <property type="molecule type" value="Genomic_DNA"/>
</dbReference>
<evidence type="ECO:0000256" key="5">
    <source>
        <dbReference type="SAM" id="Phobius"/>
    </source>
</evidence>